<reference evidence="7 8" key="2">
    <citation type="submission" date="2007-09" db="EMBL/GenBank/DDBJ databases">
        <authorList>
            <person name="Fulton L."/>
            <person name="Clifton S."/>
            <person name="Fulton B."/>
            <person name="Xu J."/>
            <person name="Minx P."/>
            <person name="Pepin K.H."/>
            <person name="Johnson M."/>
            <person name="Thiruvilangam P."/>
            <person name="Bhonagiri V."/>
            <person name="Nash W.E."/>
            <person name="Mardis E.R."/>
            <person name="Wilson R.K."/>
        </authorList>
    </citation>
    <scope>NUCLEOTIDE SEQUENCE [LARGE SCALE GENOMIC DNA]</scope>
    <source>
        <strain evidence="7 8">M21/2</strain>
    </source>
</reference>
<sequence length="87" mass="9891">MGFTFRRFQILHCFSILKAQEKNTSRKVRKTLMTIFNVFSLLGGLALFLFGMDIMGKALEKQAGGQLQKILSKLTDNPLKGFFWVCA</sequence>
<reference evidence="7 8" key="1">
    <citation type="submission" date="2007-09" db="EMBL/GenBank/DDBJ databases">
        <title>Draft genome sequence of Faecalibacterium prausnitzii M21/2.</title>
        <authorList>
            <person name="Sudarsanam P."/>
            <person name="Ley R."/>
            <person name="Guruge J."/>
            <person name="Turnbaugh P.J."/>
            <person name="Mahowald M."/>
            <person name="Liep D."/>
            <person name="Gordon J."/>
        </authorList>
    </citation>
    <scope>NUCLEOTIDE SEQUENCE [LARGE SCALE GENOMIC DNA]</scope>
    <source>
        <strain evidence="7 8">M21/2</strain>
    </source>
</reference>
<dbReference type="AlphaFoldDB" id="A8SF29"/>
<keyword evidence="5 6" id="KW-0472">Membrane</keyword>
<comment type="subcellular location">
    <subcellularLocation>
        <location evidence="1">Cell membrane</location>
        <topology evidence="1">Multi-pass membrane protein</topology>
    </subcellularLocation>
</comment>
<gene>
    <name evidence="7" type="ORF">FAEPRAM212_02641</name>
</gene>
<protein>
    <submittedName>
        <fullName evidence="7">Uncharacterized protein</fullName>
    </submittedName>
</protein>
<organism evidence="7 8">
    <name type="scientific">Faecalibacterium prausnitzii M21/2</name>
    <dbReference type="NCBI Taxonomy" id="411485"/>
    <lineage>
        <taxon>Bacteria</taxon>
        <taxon>Bacillati</taxon>
        <taxon>Bacillota</taxon>
        <taxon>Clostridia</taxon>
        <taxon>Eubacteriales</taxon>
        <taxon>Oscillospiraceae</taxon>
        <taxon>Faecalibacterium</taxon>
    </lineage>
</organism>
<comment type="caution">
    <text evidence="7">The sequence shown here is derived from an EMBL/GenBank/DDBJ whole genome shotgun (WGS) entry which is preliminary data.</text>
</comment>
<keyword evidence="4 6" id="KW-1133">Transmembrane helix</keyword>
<dbReference type="Proteomes" id="UP000005945">
    <property type="component" value="Unassembled WGS sequence"/>
</dbReference>
<keyword evidence="2" id="KW-1003">Cell membrane</keyword>
<feature type="transmembrane region" description="Helical" evidence="6">
    <location>
        <begin position="32"/>
        <end position="52"/>
    </location>
</feature>
<dbReference type="GO" id="GO:0005886">
    <property type="term" value="C:plasma membrane"/>
    <property type="evidence" value="ECO:0007669"/>
    <property type="project" value="UniProtKB-SubCell"/>
</dbReference>
<evidence type="ECO:0000256" key="4">
    <source>
        <dbReference type="ARBA" id="ARBA00022989"/>
    </source>
</evidence>
<evidence type="ECO:0000256" key="6">
    <source>
        <dbReference type="SAM" id="Phobius"/>
    </source>
</evidence>
<dbReference type="GO" id="GO:0005436">
    <property type="term" value="F:sodium:phosphate symporter activity"/>
    <property type="evidence" value="ECO:0007669"/>
    <property type="project" value="InterPro"/>
</dbReference>
<dbReference type="EMBL" id="ABED02000029">
    <property type="protein sequence ID" value="EDP19858.1"/>
    <property type="molecule type" value="Genomic_DNA"/>
</dbReference>
<evidence type="ECO:0000313" key="8">
    <source>
        <dbReference type="Proteomes" id="UP000005945"/>
    </source>
</evidence>
<evidence type="ECO:0000313" key="7">
    <source>
        <dbReference type="EMBL" id="EDP19858.1"/>
    </source>
</evidence>
<name>A8SF29_9FIRM</name>
<evidence type="ECO:0000256" key="5">
    <source>
        <dbReference type="ARBA" id="ARBA00023136"/>
    </source>
</evidence>
<dbReference type="GO" id="GO:0044341">
    <property type="term" value="P:sodium-dependent phosphate transport"/>
    <property type="evidence" value="ECO:0007669"/>
    <property type="project" value="InterPro"/>
</dbReference>
<dbReference type="Pfam" id="PF02690">
    <property type="entry name" value="Na_Pi_cotrans"/>
    <property type="match status" value="1"/>
</dbReference>
<evidence type="ECO:0000256" key="3">
    <source>
        <dbReference type="ARBA" id="ARBA00022692"/>
    </source>
</evidence>
<evidence type="ECO:0000256" key="1">
    <source>
        <dbReference type="ARBA" id="ARBA00004651"/>
    </source>
</evidence>
<accession>A8SF29</accession>
<dbReference type="HOGENOM" id="CLU_2478767_0_0_9"/>
<keyword evidence="3 6" id="KW-0812">Transmembrane</keyword>
<dbReference type="InterPro" id="IPR003841">
    <property type="entry name" value="Na/Pi_transpt"/>
</dbReference>
<evidence type="ECO:0000256" key="2">
    <source>
        <dbReference type="ARBA" id="ARBA00022475"/>
    </source>
</evidence>
<proteinExistence type="predicted"/>